<keyword evidence="2" id="KW-1185">Reference proteome</keyword>
<evidence type="ECO:0000313" key="2">
    <source>
        <dbReference type="Proteomes" id="UP001196565"/>
    </source>
</evidence>
<name>A0ABS7A262_9PROT</name>
<proteinExistence type="predicted"/>
<organism evidence="1 2">
    <name type="scientific">Roseomonas alba</name>
    <dbReference type="NCBI Taxonomy" id="2846776"/>
    <lineage>
        <taxon>Bacteria</taxon>
        <taxon>Pseudomonadati</taxon>
        <taxon>Pseudomonadota</taxon>
        <taxon>Alphaproteobacteria</taxon>
        <taxon>Acetobacterales</taxon>
        <taxon>Roseomonadaceae</taxon>
        <taxon>Roseomonas</taxon>
    </lineage>
</organism>
<dbReference type="Proteomes" id="UP001196565">
    <property type="component" value="Unassembled WGS sequence"/>
</dbReference>
<reference evidence="1 2" key="1">
    <citation type="submission" date="2021-07" db="EMBL/GenBank/DDBJ databases">
        <authorList>
            <person name="So Y."/>
        </authorList>
    </citation>
    <scope>NUCLEOTIDE SEQUENCE [LARGE SCALE GENOMIC DNA]</scope>
    <source>
        <strain evidence="1 2">HJA6</strain>
    </source>
</reference>
<gene>
    <name evidence="1" type="ORF">KPL78_00950</name>
</gene>
<dbReference type="EMBL" id="JAHYBZ010000001">
    <property type="protein sequence ID" value="MBW6396388.1"/>
    <property type="molecule type" value="Genomic_DNA"/>
</dbReference>
<sequence length="908" mass="98944">MSDDFITIIKSASPPRVCKSYRLDADGRVTKTAVAHVTEGTARTVVVPDADALVALLRQVTEREDEVICPGVFEYAGADPFRMVSEKRLFEMLGKKGDVPGGVQFVNSERVAARLKRGIAPSSWMLIDADNPPGMPEDWQAMPLADRLERLEAVVPGISTCERVELRGSSSRVVNGSGNPGPATHAWVHVSDASKIEMMRNSVHVAAVNAGLSFPSPHRSRTEPGREIGHGWRSLIDFSVWVTGRLVFCARPEACGEGMSVTDADVRIVNRGGGVLDISGIKLPDAQALDKYRKRTGARLRIERDGDRITATNEGDLTWETEIESRGAVKTLREWVAEMNPGDKLRCETPFRESRSEAAVLRQTAHGPVLFDAGTEITYRIHPADDAANKSKAKPDLLINGADLTETAKALGKLLSAQPHLFDRAGPVRVACDASAETMIVERLTPVGVINEAHAASRPYRVKVLRNGAEEDVYSTLPKDVAALYLDDRNAWGLRPLDGITSAPLLRDDGTIHAVEGYDPATRMWCRNVPVVDVPERPTRGEAEAALLRLRKHWRTFPFADSERVAVPGGGEPVVDTSKPPGMDESTFLVALLTAVCRPSLGLSVAVLVRAAEMSGAATGKGLLIRSMCAVAYGAQPAAVTAGSAVEEMEKRIAAVLVEARSAVILDNVNGAALKSDLLASALTERPAEMRVLGKSEMLKLNATTFISVTGNGVLLSEDLVRRFVVIELDAKTENPEAREFEGDFLAETMAARQVLLRDALTIWRWGRAQGRGLPRGKAASNFVQWERWCRDPLLALGCRDAMDRVAETKARDPERQRIEEFFAEWWMEIGPRPVLAADIMAHQSVRAVVDPIGRGQQYLVKVLGSKEGTIAGGFKLVRSKGGGTWGKSRYSLQWVGDGDPPPRERRM</sequence>
<evidence type="ECO:0008006" key="3">
    <source>
        <dbReference type="Google" id="ProtNLM"/>
    </source>
</evidence>
<comment type="caution">
    <text evidence="1">The sequence shown here is derived from an EMBL/GenBank/DDBJ whole genome shotgun (WGS) entry which is preliminary data.</text>
</comment>
<dbReference type="RefSeq" id="WP_219760769.1">
    <property type="nucleotide sequence ID" value="NZ_JAHYBZ010000001.1"/>
</dbReference>
<evidence type="ECO:0000313" key="1">
    <source>
        <dbReference type="EMBL" id="MBW6396388.1"/>
    </source>
</evidence>
<accession>A0ABS7A262</accession>
<protein>
    <recommendedName>
        <fullName evidence="3">DUF927 domain-containing protein</fullName>
    </recommendedName>
</protein>